<dbReference type="OrthoDB" id="444631at2759"/>
<evidence type="ECO:0000259" key="8">
    <source>
        <dbReference type="Pfam" id="PF20684"/>
    </source>
</evidence>
<feature type="transmembrane region" description="Helical" evidence="7">
    <location>
        <begin position="35"/>
        <end position="58"/>
    </location>
</feature>
<evidence type="ECO:0000256" key="4">
    <source>
        <dbReference type="ARBA" id="ARBA00023136"/>
    </source>
</evidence>
<keyword evidence="4 7" id="KW-0472">Membrane</keyword>
<keyword evidence="2 7" id="KW-0812">Transmembrane</keyword>
<keyword evidence="3 7" id="KW-1133">Transmembrane helix</keyword>
<gene>
    <name evidence="9" type="ORF">CTA1_8220</name>
</gene>
<evidence type="ECO:0000313" key="9">
    <source>
        <dbReference type="EMBL" id="TKW53335.1"/>
    </source>
</evidence>
<proteinExistence type="inferred from homology"/>
<dbReference type="EMBL" id="PJEX01000191">
    <property type="protein sequence ID" value="TKW53335.1"/>
    <property type="molecule type" value="Genomic_DNA"/>
</dbReference>
<reference evidence="9 10" key="1">
    <citation type="journal article" date="2019" name="PLoS ONE">
        <title>Comparative genome analysis indicates high evolutionary potential of pathogenicity genes in Colletotrichum tanaceti.</title>
        <authorList>
            <person name="Lelwala R.V."/>
            <person name="Korhonen P.K."/>
            <person name="Young N.D."/>
            <person name="Scott J.B."/>
            <person name="Ades P.A."/>
            <person name="Gasser R.B."/>
            <person name="Taylor P.W.J."/>
        </authorList>
    </citation>
    <scope>NUCLEOTIDE SEQUENCE [LARGE SCALE GENOMIC DNA]</scope>
    <source>
        <strain evidence="9">BRIP57314</strain>
    </source>
</reference>
<feature type="domain" description="Rhodopsin" evidence="8">
    <location>
        <begin position="3"/>
        <end position="92"/>
    </location>
</feature>
<dbReference type="GO" id="GO:0016020">
    <property type="term" value="C:membrane"/>
    <property type="evidence" value="ECO:0007669"/>
    <property type="project" value="UniProtKB-SubCell"/>
</dbReference>
<sequence length="191" mass="20848">MVLSIAKMVMDVFILLLPLPIIVPLQMAPRQKASLILLFATASAGVAMKLTMMLPGLLDSQDYSWEAVERFIWCFFEVNAGIVCASVPALTPFNAYLPSIIVSRLSSNRGDSTAGGGKGSRRSCALDPVVAQNLERRRMQNESYVLSSRDDCSIPDAKSGVENSEEAKRWDGYHENARAATGAHVRDLRSA</sequence>
<evidence type="ECO:0000256" key="7">
    <source>
        <dbReference type="SAM" id="Phobius"/>
    </source>
</evidence>
<feature type="region of interest" description="Disordered" evidence="6">
    <location>
        <begin position="154"/>
        <end position="175"/>
    </location>
</feature>
<organism evidence="9 10">
    <name type="scientific">Colletotrichum tanaceti</name>
    <dbReference type="NCBI Taxonomy" id="1306861"/>
    <lineage>
        <taxon>Eukaryota</taxon>
        <taxon>Fungi</taxon>
        <taxon>Dikarya</taxon>
        <taxon>Ascomycota</taxon>
        <taxon>Pezizomycotina</taxon>
        <taxon>Sordariomycetes</taxon>
        <taxon>Hypocreomycetidae</taxon>
        <taxon>Glomerellales</taxon>
        <taxon>Glomerellaceae</taxon>
        <taxon>Colletotrichum</taxon>
        <taxon>Colletotrichum destructivum species complex</taxon>
    </lineage>
</organism>
<evidence type="ECO:0000256" key="5">
    <source>
        <dbReference type="ARBA" id="ARBA00038359"/>
    </source>
</evidence>
<evidence type="ECO:0000256" key="6">
    <source>
        <dbReference type="SAM" id="MobiDB-lite"/>
    </source>
</evidence>
<dbReference type="AlphaFoldDB" id="A0A4U6XCL0"/>
<evidence type="ECO:0000256" key="1">
    <source>
        <dbReference type="ARBA" id="ARBA00004141"/>
    </source>
</evidence>
<dbReference type="Pfam" id="PF20684">
    <property type="entry name" value="Fung_rhodopsin"/>
    <property type="match status" value="1"/>
</dbReference>
<protein>
    <recommendedName>
        <fullName evidence="8">Rhodopsin domain-containing protein</fullName>
    </recommendedName>
</protein>
<dbReference type="Proteomes" id="UP000310108">
    <property type="component" value="Unassembled WGS sequence"/>
</dbReference>
<dbReference type="InterPro" id="IPR049326">
    <property type="entry name" value="Rhodopsin_dom_fungi"/>
</dbReference>
<feature type="compositionally biased region" description="Basic and acidic residues" evidence="6">
    <location>
        <begin position="165"/>
        <end position="175"/>
    </location>
</feature>
<feature type="transmembrane region" description="Helical" evidence="7">
    <location>
        <begin position="6"/>
        <end position="23"/>
    </location>
</feature>
<name>A0A4U6XCL0_9PEZI</name>
<evidence type="ECO:0000256" key="3">
    <source>
        <dbReference type="ARBA" id="ARBA00022989"/>
    </source>
</evidence>
<feature type="transmembrane region" description="Helical" evidence="7">
    <location>
        <begin position="70"/>
        <end position="97"/>
    </location>
</feature>
<dbReference type="STRING" id="1306861.A0A4U6XCL0"/>
<comment type="subcellular location">
    <subcellularLocation>
        <location evidence="1">Membrane</location>
        <topology evidence="1">Multi-pass membrane protein</topology>
    </subcellularLocation>
</comment>
<evidence type="ECO:0000256" key="2">
    <source>
        <dbReference type="ARBA" id="ARBA00022692"/>
    </source>
</evidence>
<evidence type="ECO:0000313" key="10">
    <source>
        <dbReference type="Proteomes" id="UP000310108"/>
    </source>
</evidence>
<dbReference type="PANTHER" id="PTHR33048">
    <property type="entry name" value="PTH11-LIKE INTEGRAL MEMBRANE PROTEIN (AFU_ORTHOLOGUE AFUA_5G11245)"/>
    <property type="match status" value="1"/>
</dbReference>
<accession>A0A4U6XCL0</accession>
<dbReference type="PANTHER" id="PTHR33048:SF124">
    <property type="entry name" value="INTEGRAL MEMBRANE PROTEIN"/>
    <property type="match status" value="1"/>
</dbReference>
<keyword evidence="10" id="KW-1185">Reference proteome</keyword>
<comment type="caution">
    <text evidence="9">The sequence shown here is derived from an EMBL/GenBank/DDBJ whole genome shotgun (WGS) entry which is preliminary data.</text>
</comment>
<dbReference type="InterPro" id="IPR052337">
    <property type="entry name" value="SAT4-like"/>
</dbReference>
<comment type="similarity">
    <text evidence="5">Belongs to the SAT4 family.</text>
</comment>